<dbReference type="AlphaFoldDB" id="A0A2G5K8H9"/>
<evidence type="ECO:0000256" key="1">
    <source>
        <dbReference type="SAM" id="Coils"/>
    </source>
</evidence>
<dbReference type="Proteomes" id="UP000231516">
    <property type="component" value="Unassembled WGS sequence"/>
</dbReference>
<accession>A0A2G5K8H9</accession>
<protein>
    <recommendedName>
        <fullName evidence="4">Recombinase XerC</fullName>
    </recommendedName>
</protein>
<proteinExistence type="predicted"/>
<dbReference type="EMBL" id="MDGM01000007">
    <property type="protein sequence ID" value="PIB25836.1"/>
    <property type="molecule type" value="Genomic_DNA"/>
</dbReference>
<evidence type="ECO:0008006" key="4">
    <source>
        <dbReference type="Google" id="ProtNLM"/>
    </source>
</evidence>
<reference evidence="2 3" key="1">
    <citation type="submission" date="2016-08" db="EMBL/GenBank/DDBJ databases">
        <title>Draft genome of Amylibacter sp. strain 4G11.</title>
        <authorList>
            <person name="Wong S.-K."/>
            <person name="Hamasaki K."/>
            <person name="Yoshizawa S."/>
        </authorList>
    </citation>
    <scope>NUCLEOTIDE SEQUENCE [LARGE SCALE GENOMIC DNA]</scope>
    <source>
        <strain evidence="2 3">4G11</strain>
    </source>
</reference>
<dbReference type="OrthoDB" id="7200179at2"/>
<comment type="caution">
    <text evidence="2">The sequence shown here is derived from an EMBL/GenBank/DDBJ whole genome shotgun (WGS) entry which is preliminary data.</text>
</comment>
<dbReference type="Pfam" id="PF04340">
    <property type="entry name" value="DUF484"/>
    <property type="match status" value="1"/>
</dbReference>
<sequence>MTSEVSISDLRETILRDPNAILNDREVMRALVSADDAAKGDNIVDLKTAVVQRLEERLDQLEGHHKTILSAAYDNIASTNHLHRAVLAALEPNSFAEFLDFLDGGLADVLNVTMAKLCMETAHVTERDIPALREEFGKGVVFLREGEVDHYITLGREVEPRLITLRQIKRGITKIHDEHADHIRSEALLKLDLGTGNRVGLLALSSRDTDQFSPAMGTDLLVFFGGVFERIIQRWLAHE</sequence>
<dbReference type="InterPro" id="IPR029016">
    <property type="entry name" value="GAF-like_dom_sf"/>
</dbReference>
<evidence type="ECO:0000313" key="2">
    <source>
        <dbReference type="EMBL" id="PIB25836.1"/>
    </source>
</evidence>
<dbReference type="InterPro" id="IPR007435">
    <property type="entry name" value="DUF484"/>
</dbReference>
<keyword evidence="1" id="KW-0175">Coiled coil</keyword>
<dbReference type="RefSeq" id="WP_099591576.1">
    <property type="nucleotide sequence ID" value="NZ_MDGM01000007.1"/>
</dbReference>
<evidence type="ECO:0000313" key="3">
    <source>
        <dbReference type="Proteomes" id="UP000231516"/>
    </source>
</evidence>
<name>A0A2G5K8H9_9RHOB</name>
<keyword evidence="3" id="KW-1185">Reference proteome</keyword>
<gene>
    <name evidence="2" type="ORF">BFP76_12600</name>
</gene>
<dbReference type="Gene3D" id="3.30.450.40">
    <property type="match status" value="1"/>
</dbReference>
<organism evidence="2 3">
    <name type="scientific">Paramylibacter kogurei</name>
    <dbReference type="NCBI Taxonomy" id="1889778"/>
    <lineage>
        <taxon>Bacteria</taxon>
        <taxon>Pseudomonadati</taxon>
        <taxon>Pseudomonadota</taxon>
        <taxon>Alphaproteobacteria</taxon>
        <taxon>Rhodobacterales</taxon>
        <taxon>Paracoccaceae</taxon>
        <taxon>Paramylibacter</taxon>
    </lineage>
</organism>
<feature type="coiled-coil region" evidence="1">
    <location>
        <begin position="44"/>
        <end position="71"/>
    </location>
</feature>